<dbReference type="Proteomes" id="UP001293254">
    <property type="component" value="Unassembled WGS sequence"/>
</dbReference>
<dbReference type="AlphaFoldDB" id="A0AAE1XI43"/>
<sequence>MAADEPPLAELASGEGSATVGSSPSSEALSRLLSEFNLSEFLALANRVIDEGDLSSMEIIADLKHRWIERFGDSHSRLSMDTCPKIPCLPTSEQMTAYLEPPPAVSHFSRSLTCTSTTVDYGCPSVRVESCGCNPCAAFRLHGIGKFPTRSGFCSHLPYLMRHLPYKIVHLPKRVECQPQSSIENQPQYSMFSMDRTTPQDPALLWPSIHGVPPSLHGDKPSKRVECQPQYSMFSMDRSTPKIQHCCGLPFMACHLPCTVISLPNVWSVSRNLPLRVSHNIPCLAWIELPPKIQHCCGLPFMACHLPCTVISLPNVWIISRNLPYLAWLHI</sequence>
<protein>
    <submittedName>
        <fullName evidence="2">Uncharacterized protein</fullName>
    </submittedName>
</protein>
<accession>A0AAE1XI43</accession>
<comment type="caution">
    <text evidence="2">The sequence shown here is derived from an EMBL/GenBank/DDBJ whole genome shotgun (WGS) entry which is preliminary data.</text>
</comment>
<name>A0AAE1XI43_9LAMI</name>
<proteinExistence type="predicted"/>
<dbReference type="EMBL" id="JACGWO010000013">
    <property type="protein sequence ID" value="KAK4412357.1"/>
    <property type="molecule type" value="Genomic_DNA"/>
</dbReference>
<reference evidence="2" key="1">
    <citation type="submission" date="2020-06" db="EMBL/GenBank/DDBJ databases">
        <authorList>
            <person name="Li T."/>
            <person name="Hu X."/>
            <person name="Zhang T."/>
            <person name="Song X."/>
            <person name="Zhang H."/>
            <person name="Dai N."/>
            <person name="Sheng W."/>
            <person name="Hou X."/>
            <person name="Wei L."/>
        </authorList>
    </citation>
    <scope>NUCLEOTIDE SEQUENCE</scope>
    <source>
        <strain evidence="2">3651</strain>
        <tissue evidence="2">Leaf</tissue>
    </source>
</reference>
<evidence type="ECO:0000256" key="1">
    <source>
        <dbReference type="SAM" id="MobiDB-lite"/>
    </source>
</evidence>
<organism evidence="2 3">
    <name type="scientific">Sesamum alatum</name>
    <dbReference type="NCBI Taxonomy" id="300844"/>
    <lineage>
        <taxon>Eukaryota</taxon>
        <taxon>Viridiplantae</taxon>
        <taxon>Streptophyta</taxon>
        <taxon>Embryophyta</taxon>
        <taxon>Tracheophyta</taxon>
        <taxon>Spermatophyta</taxon>
        <taxon>Magnoliopsida</taxon>
        <taxon>eudicotyledons</taxon>
        <taxon>Gunneridae</taxon>
        <taxon>Pentapetalae</taxon>
        <taxon>asterids</taxon>
        <taxon>lamiids</taxon>
        <taxon>Lamiales</taxon>
        <taxon>Pedaliaceae</taxon>
        <taxon>Sesamum</taxon>
    </lineage>
</organism>
<feature type="region of interest" description="Disordered" evidence="1">
    <location>
        <begin position="1"/>
        <end position="24"/>
    </location>
</feature>
<keyword evidence="3" id="KW-1185">Reference proteome</keyword>
<reference evidence="2" key="2">
    <citation type="journal article" date="2024" name="Plant">
        <title>Genomic evolution and insights into agronomic trait innovations of Sesamum species.</title>
        <authorList>
            <person name="Miao H."/>
            <person name="Wang L."/>
            <person name="Qu L."/>
            <person name="Liu H."/>
            <person name="Sun Y."/>
            <person name="Le M."/>
            <person name="Wang Q."/>
            <person name="Wei S."/>
            <person name="Zheng Y."/>
            <person name="Lin W."/>
            <person name="Duan Y."/>
            <person name="Cao H."/>
            <person name="Xiong S."/>
            <person name="Wang X."/>
            <person name="Wei L."/>
            <person name="Li C."/>
            <person name="Ma Q."/>
            <person name="Ju M."/>
            <person name="Zhao R."/>
            <person name="Li G."/>
            <person name="Mu C."/>
            <person name="Tian Q."/>
            <person name="Mei H."/>
            <person name="Zhang T."/>
            <person name="Gao T."/>
            <person name="Zhang H."/>
        </authorList>
    </citation>
    <scope>NUCLEOTIDE SEQUENCE</scope>
    <source>
        <strain evidence="2">3651</strain>
    </source>
</reference>
<evidence type="ECO:0000313" key="3">
    <source>
        <dbReference type="Proteomes" id="UP001293254"/>
    </source>
</evidence>
<evidence type="ECO:0000313" key="2">
    <source>
        <dbReference type="EMBL" id="KAK4412357.1"/>
    </source>
</evidence>
<gene>
    <name evidence="2" type="ORF">Salat_2882500</name>
</gene>